<dbReference type="Proteomes" id="UP001610563">
    <property type="component" value="Unassembled WGS sequence"/>
</dbReference>
<keyword evidence="2" id="KW-0732">Signal</keyword>
<evidence type="ECO:0000256" key="2">
    <source>
        <dbReference type="ARBA" id="ARBA00022729"/>
    </source>
</evidence>
<dbReference type="SUPFAM" id="SSF82171">
    <property type="entry name" value="DPP6 N-terminal domain-like"/>
    <property type="match status" value="1"/>
</dbReference>
<evidence type="ECO:0000313" key="8">
    <source>
        <dbReference type="Proteomes" id="UP001610563"/>
    </source>
</evidence>
<dbReference type="Pfam" id="PF00326">
    <property type="entry name" value="Peptidase_S9"/>
    <property type="match status" value="1"/>
</dbReference>
<comment type="caution">
    <text evidence="7">The sequence shown here is derived from an EMBL/GenBank/DDBJ whole genome shotgun (WGS) entry which is preliminary data.</text>
</comment>
<organism evidence="7 8">
    <name type="scientific">Aspergillus keveii</name>
    <dbReference type="NCBI Taxonomy" id="714993"/>
    <lineage>
        <taxon>Eukaryota</taxon>
        <taxon>Fungi</taxon>
        <taxon>Dikarya</taxon>
        <taxon>Ascomycota</taxon>
        <taxon>Pezizomycotina</taxon>
        <taxon>Eurotiomycetes</taxon>
        <taxon>Eurotiomycetidae</taxon>
        <taxon>Eurotiales</taxon>
        <taxon>Aspergillaceae</taxon>
        <taxon>Aspergillus</taxon>
        <taxon>Aspergillus subgen. Nidulantes</taxon>
    </lineage>
</organism>
<comment type="similarity">
    <text evidence="1">Belongs to the peptidase S9C family.</text>
</comment>
<evidence type="ECO:0000256" key="4">
    <source>
        <dbReference type="ARBA" id="ARBA00032829"/>
    </source>
</evidence>
<dbReference type="GO" id="GO:0016787">
    <property type="term" value="F:hydrolase activity"/>
    <property type="evidence" value="ECO:0007669"/>
    <property type="project" value="UniProtKB-KW"/>
</dbReference>
<protein>
    <recommendedName>
        <fullName evidence="4">Dipeptidyl-peptidase V</fullName>
    </recommendedName>
</protein>
<feature type="compositionally biased region" description="Polar residues" evidence="5">
    <location>
        <begin position="8"/>
        <end position="20"/>
    </location>
</feature>
<dbReference type="Gene3D" id="3.40.50.1820">
    <property type="entry name" value="alpha/beta hydrolase"/>
    <property type="match status" value="1"/>
</dbReference>
<dbReference type="PANTHER" id="PTHR42776">
    <property type="entry name" value="SERINE PEPTIDASE S9 FAMILY MEMBER"/>
    <property type="match status" value="1"/>
</dbReference>
<evidence type="ECO:0000259" key="6">
    <source>
        <dbReference type="Pfam" id="PF00326"/>
    </source>
</evidence>
<dbReference type="InterPro" id="IPR001375">
    <property type="entry name" value="Peptidase_S9_cat"/>
</dbReference>
<evidence type="ECO:0000256" key="5">
    <source>
        <dbReference type="SAM" id="MobiDB-lite"/>
    </source>
</evidence>
<dbReference type="EMBL" id="JBFTWV010000163">
    <property type="protein sequence ID" value="KAL2784885.1"/>
    <property type="molecule type" value="Genomic_DNA"/>
</dbReference>
<evidence type="ECO:0000313" key="7">
    <source>
        <dbReference type="EMBL" id="KAL2784885.1"/>
    </source>
</evidence>
<name>A0ABR4FNR2_9EURO</name>
<feature type="domain" description="Peptidase S9 prolyl oligopeptidase catalytic" evidence="6">
    <location>
        <begin position="507"/>
        <end position="719"/>
    </location>
</feature>
<proteinExistence type="inferred from homology"/>
<accession>A0ABR4FNR2</accession>
<keyword evidence="3 7" id="KW-0378">Hydrolase</keyword>
<evidence type="ECO:0000256" key="3">
    <source>
        <dbReference type="ARBA" id="ARBA00022801"/>
    </source>
</evidence>
<dbReference type="SUPFAM" id="SSF53474">
    <property type="entry name" value="alpha/beta-Hydrolases"/>
    <property type="match status" value="1"/>
</dbReference>
<dbReference type="PANTHER" id="PTHR42776:SF13">
    <property type="entry name" value="DIPEPTIDYL-PEPTIDASE 5"/>
    <property type="match status" value="1"/>
</dbReference>
<evidence type="ECO:0000256" key="1">
    <source>
        <dbReference type="ARBA" id="ARBA00010040"/>
    </source>
</evidence>
<gene>
    <name evidence="7" type="ORF">BJX66DRAFT_343616</name>
</gene>
<feature type="region of interest" description="Disordered" evidence="5">
    <location>
        <begin position="1"/>
        <end position="20"/>
    </location>
</feature>
<dbReference type="InterPro" id="IPR029058">
    <property type="entry name" value="AB_hydrolase_fold"/>
</dbReference>
<sequence>MLSPSDLIASTTRSHPIPNSTGTLAVYTQQSPSLQTPTAHSQSAIHVVDLDTSRFWPIPDTASAYSPQWLAGTRDSDHDQLIWLERLPGGSTRLVISDARLQKPAYVAGELPGHVWDLRTAGVAVEEDAGLYDRLSLAVVGKANPDGTLHGPGDAHTDLRDVIWFGCLVRPPGSANGRYALPRVINLAAYYNLGPEVSLQAPPQNGKDDEGPAISRDWCLTSSAIIFAAKDPHLPGPAHTASVCYVCQIFDWTGLTPHDYHAIAHHGLGGAITSPTADRNGAIAFLSQEQDGYAADKNRIIWIDDPDGRRYREIFASPDGQGGWDLSPSSISFAGDGTLLVLVEEKGQSALYQLDPIPYPHEPTPADLRRVDQTHYSKWSSVVDVSPVVVGEKKPSRVLITYDSFVHSRRSMLLDLPTSGGRGARNLFIDDLRADLSNDQVEQIWFLTSSGGSKRDIHAWVIKPSHFTPEQQYPLLYCIHSAIHGSWTSTWQGSSSSSHTTETAFPNLALLAEQGYVVVAPNITGSIGYGADFVNGTRRSFAGAPYADLEAGFAYLEAGDALPYVDTARAVALGGPGYGGFLVNWIQGQPLGRKFRALVSWDGVLDVMSYLAAGDEQHLQSVLHEMGGPPWRGAALEEWKRWDPAMHLGNWATPQLVIQGGAVDGVHHPVSDAVAPVAVLKMRGVETGFLRLGDGEHGERKRETFLRLHETVLAWLQRFTG</sequence>
<reference evidence="7 8" key="1">
    <citation type="submission" date="2024-07" db="EMBL/GenBank/DDBJ databases">
        <title>Section-level genome sequencing and comparative genomics of Aspergillus sections Usti and Cavernicolus.</title>
        <authorList>
            <consortium name="Lawrence Berkeley National Laboratory"/>
            <person name="Nybo J.L."/>
            <person name="Vesth T.C."/>
            <person name="Theobald S."/>
            <person name="Frisvad J.C."/>
            <person name="Larsen T.O."/>
            <person name="Kjaerboelling I."/>
            <person name="Rothschild-Mancinelli K."/>
            <person name="Lyhne E.K."/>
            <person name="Kogle M.E."/>
            <person name="Barry K."/>
            <person name="Clum A."/>
            <person name="Na H."/>
            <person name="Ledsgaard L."/>
            <person name="Lin J."/>
            <person name="Lipzen A."/>
            <person name="Kuo A."/>
            <person name="Riley R."/>
            <person name="Mondo S."/>
            <person name="Labutti K."/>
            <person name="Haridas S."/>
            <person name="Pangalinan J."/>
            <person name="Salamov A.A."/>
            <person name="Simmons B.A."/>
            <person name="Magnuson J.K."/>
            <person name="Chen J."/>
            <person name="Drula E."/>
            <person name="Henrissat B."/>
            <person name="Wiebenga A."/>
            <person name="Lubbers R.J."/>
            <person name="Gomes A.C."/>
            <person name="Makela M.R."/>
            <person name="Stajich J."/>
            <person name="Grigoriev I.V."/>
            <person name="Mortensen U.H."/>
            <person name="De Vries R.P."/>
            <person name="Baker S.E."/>
            <person name="Andersen M.R."/>
        </authorList>
    </citation>
    <scope>NUCLEOTIDE SEQUENCE [LARGE SCALE GENOMIC DNA]</scope>
    <source>
        <strain evidence="7 8">CBS 209.92</strain>
    </source>
</reference>
<keyword evidence="8" id="KW-1185">Reference proteome</keyword>